<sequence length="1386" mass="162407">MNLIDSLLNDFQQLLNDQKKNQVQKPLIQRIIDDIKKHKSLQNLPTQEIIEIFAKLPESKTNQTSGIALNIIIKLFNAVLLFKADIHPLLYYFYLLKEETNENVQLKLVQCSVHLINNEIVNINHPEDIEKLMCIFFTLVMAKSPIIQTTAITGLMEILDYLCRQYSDQPNKNGVTIFAQLIQGMKGQKVSFIIQNEFSRGICRDMLSQIITNLGSFINKDEQVSKVIQEFSAIIYEEMSLDSADVQFNARRIRDSFGIIVTLQKDISLIKHISLLFTRSPSYGYVRYWILEGILTILQDPKLVMLLSQGSVQEENQQQQSTLLQHLIFIIKLSTEQEPQYTINQTNQQQAYAKFKNLYQQNLLNLTEIPCYNKALFIKKSVECIFHFTDSILKIQKLKGILLFCQNYKQFQSKIIIDENCKELNSITEQAQQLILKSIQNIIVNLNDDTQYQTLLNSLQSWIELSSSLGQIKTREAFIKYLSSLCIGKQNAALTKCQLQSAKFLFKIAQNENFLDTKSWYIIMKTMQYFEEQIQKSQAQNQISQELHPEVIQQEITLLNNICEGLFASSNLYEDSQLLQMIEAINQVTLSLMEQYNNVQNLVNCKSISFGLQKIHQITKQNWFRIHQFWDFITAHFICIANYKQRAFRETALEIFSQLVQQGFIYFLRPDQSRCWEGDTWQSHLLSPIQQMIKIPYADVKETLLNIIFKLIQNNGHELNILGFNTIIEILLISCDETEPAGYVNIGFHILELLIGQFMHLLDPKTTRRLLPLIKQFRQRTTEQNISYVSVGLIWQLADNLNKICPSQTSQTEVEELWTVVLQSLKDLSLDNTPDVRQSALHIIIQIILINCGSFKVNFQIDLLKNLIFKILDDLIGRVAQLQQLEGIFNSKMPNYIKEEDYPKFTKFSEKDLLTSTVNQNEVIAAWEETTKIMIQNLTKFLKKISQLEDQEFKQQAQQLYNEIFIRLIIAFQINNQDLKWEIVRLIKESTEIMIEKNLVTSFDWAKEFIICIQEFIGQKVQDNRDVKTLINKILPEVCELYVLFLKAHKKDQNSFSKELMDNLYESYQEIIDLPINIENTTNIKIWIDEKQLHDYAEDFYVYLNSQQDKSKLYAFLLLNLKKEGGMTKLQDLLIYKYTQLLNKYIQEEKLTDPLLIKQYFEICLIQLSTRQNQQKVNNVKSYNKTNKPIWVQVLPQIIDTIYISQEEEYVQLLSEQLTFTQSWDKIISIDGLRSCIDVELQICEWLLQQDILNREIVNYWELLSRNINLYQLEDLFYETRQKLLNIVFKKSKNLYTLNQICQSLVTQFMKDEYMSGSMPLSRKRVQEIIQLLLELQSLKDLNLEPHPLLQVFECLVELITTREIDIKLPLQNLFKQVALKIRSQK</sequence>
<organism evidence="1 2">
    <name type="scientific">Paramecium tetraurelia</name>
    <dbReference type="NCBI Taxonomy" id="5888"/>
    <lineage>
        <taxon>Eukaryota</taxon>
        <taxon>Sar</taxon>
        <taxon>Alveolata</taxon>
        <taxon>Ciliophora</taxon>
        <taxon>Intramacronucleata</taxon>
        <taxon>Oligohymenophorea</taxon>
        <taxon>Peniculida</taxon>
        <taxon>Parameciidae</taxon>
        <taxon>Paramecium</taxon>
    </lineage>
</organism>
<dbReference type="RefSeq" id="XP_001452738.1">
    <property type="nucleotide sequence ID" value="XM_001452701.1"/>
</dbReference>
<protein>
    <recommendedName>
        <fullName evidence="3">Mon2/Sec7/BIG1-like dimerisation and cyclophilin-binding domain-containing protein</fullName>
    </recommendedName>
</protein>
<dbReference type="HOGENOM" id="CLU_241392_0_0_1"/>
<dbReference type="InterPro" id="IPR011989">
    <property type="entry name" value="ARM-like"/>
</dbReference>
<accession>A0DQM4</accession>
<dbReference type="OMA" id="HFICIAN"/>
<proteinExistence type="predicted"/>
<dbReference type="SUPFAM" id="SSF48371">
    <property type="entry name" value="ARM repeat"/>
    <property type="match status" value="1"/>
</dbReference>
<dbReference type="GO" id="GO:0005085">
    <property type="term" value="F:guanyl-nucleotide exchange factor activity"/>
    <property type="evidence" value="ECO:0000318"/>
    <property type="project" value="GO_Central"/>
</dbReference>
<reference evidence="1 2" key="1">
    <citation type="journal article" date="2006" name="Nature">
        <title>Global trends of whole-genome duplications revealed by the ciliate Paramecium tetraurelia.</title>
        <authorList>
            <consortium name="Genoscope"/>
            <person name="Aury J.-M."/>
            <person name="Jaillon O."/>
            <person name="Duret L."/>
            <person name="Noel B."/>
            <person name="Jubin C."/>
            <person name="Porcel B.M."/>
            <person name="Segurens B."/>
            <person name="Daubin V."/>
            <person name="Anthouard V."/>
            <person name="Aiach N."/>
            <person name="Arnaiz O."/>
            <person name="Billaut A."/>
            <person name="Beisson J."/>
            <person name="Blanc I."/>
            <person name="Bouhouche K."/>
            <person name="Camara F."/>
            <person name="Duharcourt S."/>
            <person name="Guigo R."/>
            <person name="Gogendeau D."/>
            <person name="Katinka M."/>
            <person name="Keller A.-M."/>
            <person name="Kissmehl R."/>
            <person name="Klotz C."/>
            <person name="Koll F."/>
            <person name="Le Moue A."/>
            <person name="Lepere C."/>
            <person name="Malinsky S."/>
            <person name="Nowacki M."/>
            <person name="Nowak J.K."/>
            <person name="Plattner H."/>
            <person name="Poulain J."/>
            <person name="Ruiz F."/>
            <person name="Serrano V."/>
            <person name="Zagulski M."/>
            <person name="Dessen P."/>
            <person name="Betermier M."/>
            <person name="Weissenbach J."/>
            <person name="Scarpelli C."/>
            <person name="Schachter V."/>
            <person name="Sperling L."/>
            <person name="Meyer E."/>
            <person name="Cohen J."/>
            <person name="Wincker P."/>
        </authorList>
    </citation>
    <scope>NUCLEOTIDE SEQUENCE [LARGE SCALE GENOMIC DNA]</scope>
    <source>
        <strain evidence="1 2">Stock d4-2</strain>
    </source>
</reference>
<evidence type="ECO:0008006" key="3">
    <source>
        <dbReference type="Google" id="ProtNLM"/>
    </source>
</evidence>
<dbReference type="Gene3D" id="1.25.10.10">
    <property type="entry name" value="Leucine-rich Repeat Variant"/>
    <property type="match status" value="1"/>
</dbReference>
<name>A0DQM4_PARTE</name>
<dbReference type="OrthoDB" id="294853at2759"/>
<dbReference type="KEGG" id="ptm:GSPATT00002741001"/>
<keyword evidence="2" id="KW-1185">Reference proteome</keyword>
<dbReference type="InterPro" id="IPR016024">
    <property type="entry name" value="ARM-type_fold"/>
</dbReference>
<evidence type="ECO:0000313" key="1">
    <source>
        <dbReference type="EMBL" id="CAK85341.1"/>
    </source>
</evidence>
<gene>
    <name evidence="1" type="ORF">GSPATT00002741001</name>
</gene>
<dbReference type="EMBL" id="CT868540">
    <property type="protein sequence ID" value="CAK85341.1"/>
    <property type="molecule type" value="Genomic_DNA"/>
</dbReference>
<dbReference type="eggNOG" id="KOG1848">
    <property type="taxonomic scope" value="Eukaryota"/>
</dbReference>
<dbReference type="Proteomes" id="UP000000600">
    <property type="component" value="Unassembled WGS sequence"/>
</dbReference>
<dbReference type="GeneID" id="5038523"/>
<dbReference type="InParanoid" id="A0DQM4"/>
<evidence type="ECO:0000313" key="2">
    <source>
        <dbReference type="Proteomes" id="UP000000600"/>
    </source>
</evidence>
<dbReference type="STRING" id="5888.A0DQM4"/>